<comment type="caution">
    <text evidence="4">The sequence shown here is derived from an EMBL/GenBank/DDBJ whole genome shotgun (WGS) entry which is preliminary data.</text>
</comment>
<evidence type="ECO:0000256" key="3">
    <source>
        <dbReference type="SAM" id="Phobius"/>
    </source>
</evidence>
<proteinExistence type="inferred from homology"/>
<keyword evidence="2 4" id="KW-0808">Transferase</keyword>
<feature type="transmembrane region" description="Helical" evidence="3">
    <location>
        <begin position="41"/>
        <end position="63"/>
    </location>
</feature>
<dbReference type="Pfam" id="PF14602">
    <property type="entry name" value="Hexapep_2"/>
    <property type="match status" value="1"/>
</dbReference>
<name>A0A2T3JIT6_9GAMM</name>
<organism evidence="4 5">
    <name type="scientific">Photobacterium frigidiphilum</name>
    <dbReference type="NCBI Taxonomy" id="264736"/>
    <lineage>
        <taxon>Bacteria</taxon>
        <taxon>Pseudomonadati</taxon>
        <taxon>Pseudomonadota</taxon>
        <taxon>Gammaproteobacteria</taxon>
        <taxon>Vibrionales</taxon>
        <taxon>Vibrionaceae</taxon>
        <taxon>Photobacterium</taxon>
    </lineage>
</organism>
<accession>A0A2T3JIT6</accession>
<dbReference type="InterPro" id="IPR051159">
    <property type="entry name" value="Hexapeptide_acetyltransf"/>
</dbReference>
<evidence type="ECO:0000256" key="2">
    <source>
        <dbReference type="ARBA" id="ARBA00022679"/>
    </source>
</evidence>
<dbReference type="GO" id="GO:0005829">
    <property type="term" value="C:cytosol"/>
    <property type="evidence" value="ECO:0007669"/>
    <property type="project" value="TreeGrafter"/>
</dbReference>
<dbReference type="Proteomes" id="UP000240987">
    <property type="component" value="Unassembled WGS sequence"/>
</dbReference>
<dbReference type="Gene3D" id="2.160.10.10">
    <property type="entry name" value="Hexapeptide repeat proteins"/>
    <property type="match status" value="1"/>
</dbReference>
<keyword evidence="4" id="KW-0012">Acyltransferase</keyword>
<protein>
    <submittedName>
        <fullName evidence="4">Acyltransferase</fullName>
    </submittedName>
</protein>
<dbReference type="SUPFAM" id="SSF51161">
    <property type="entry name" value="Trimeric LpxA-like enzymes"/>
    <property type="match status" value="1"/>
</dbReference>
<reference evidence="4 5" key="1">
    <citation type="submission" date="2018-01" db="EMBL/GenBank/DDBJ databases">
        <title>Whole genome sequencing of Histamine producing bacteria.</title>
        <authorList>
            <person name="Butler K."/>
        </authorList>
    </citation>
    <scope>NUCLEOTIDE SEQUENCE [LARGE SCALE GENOMIC DNA]</scope>
    <source>
        <strain evidence="4 5">JCM 12947</strain>
    </source>
</reference>
<dbReference type="EMBL" id="PYMJ01000008">
    <property type="protein sequence ID" value="PSU48904.1"/>
    <property type="molecule type" value="Genomic_DNA"/>
</dbReference>
<dbReference type="PANTHER" id="PTHR23416">
    <property type="entry name" value="SIALIC ACID SYNTHASE-RELATED"/>
    <property type="match status" value="1"/>
</dbReference>
<evidence type="ECO:0000256" key="1">
    <source>
        <dbReference type="ARBA" id="ARBA00007274"/>
    </source>
</evidence>
<sequence length="228" mass="25168">MINTLRRNIKKQDSLVSKLLYRIVKFVKHGQLPSLTILYKPIYICYTLMGIIFHRCMNLFIYIPMMQSRLTQYANGLQLENGMPLIAGPVSISIGNNTCLNGAMSIHGHPDNEQCELVIGNDCHIGWQTGITVGTKVIIGNNVMIAGRTMISGHSGHGVSIDERDNPKMADLVIEDDVWLCTNCHIVRPVHIGRGSVIAAGCIVTKDVPENVLFGGNPGKIIRYLNSE</sequence>
<dbReference type="InterPro" id="IPR001451">
    <property type="entry name" value="Hexapep"/>
</dbReference>
<evidence type="ECO:0000313" key="4">
    <source>
        <dbReference type="EMBL" id="PSU48904.1"/>
    </source>
</evidence>
<dbReference type="Pfam" id="PF00132">
    <property type="entry name" value="Hexapep"/>
    <property type="match status" value="1"/>
</dbReference>
<dbReference type="PANTHER" id="PTHR23416:SF23">
    <property type="entry name" value="ACETYLTRANSFERASE C18B11.09C-RELATED"/>
    <property type="match status" value="1"/>
</dbReference>
<evidence type="ECO:0000313" key="5">
    <source>
        <dbReference type="Proteomes" id="UP000240987"/>
    </source>
</evidence>
<dbReference type="OrthoDB" id="9815592at2"/>
<keyword evidence="3" id="KW-1133">Transmembrane helix</keyword>
<keyword evidence="5" id="KW-1185">Reference proteome</keyword>
<gene>
    <name evidence="4" type="ORF">C9J12_10415</name>
</gene>
<dbReference type="AlphaFoldDB" id="A0A2T3JIT6"/>
<dbReference type="RefSeq" id="WP_107242652.1">
    <property type="nucleotide sequence ID" value="NZ_PYMJ01000008.1"/>
</dbReference>
<keyword evidence="3" id="KW-0472">Membrane</keyword>
<dbReference type="CDD" id="cd04647">
    <property type="entry name" value="LbH_MAT_like"/>
    <property type="match status" value="1"/>
</dbReference>
<dbReference type="InterPro" id="IPR011004">
    <property type="entry name" value="Trimer_LpxA-like_sf"/>
</dbReference>
<dbReference type="GO" id="GO:0008374">
    <property type="term" value="F:O-acyltransferase activity"/>
    <property type="evidence" value="ECO:0007669"/>
    <property type="project" value="TreeGrafter"/>
</dbReference>
<comment type="similarity">
    <text evidence="1">Belongs to the transferase hexapeptide repeat family.</text>
</comment>
<keyword evidence="3" id="KW-0812">Transmembrane</keyword>